<dbReference type="GO" id="GO:0016746">
    <property type="term" value="F:acyltransferase activity"/>
    <property type="evidence" value="ECO:0007669"/>
    <property type="project" value="UniProtKB-KW"/>
</dbReference>
<dbReference type="EMBL" id="JAHKPV010000021">
    <property type="protein sequence ID" value="MBU2875739.1"/>
    <property type="molecule type" value="Genomic_DNA"/>
</dbReference>
<feature type="transmembrane region" description="Helical" evidence="1">
    <location>
        <begin position="364"/>
        <end position="385"/>
    </location>
</feature>
<reference evidence="4 5" key="1">
    <citation type="submission" date="2021-05" db="EMBL/GenBank/DDBJ databases">
        <title>Draft genomes of bacteria isolated from model marine particles.</title>
        <authorList>
            <person name="Datta M.S."/>
            <person name="Schwartzman J.A."/>
            <person name="Enke T.N."/>
            <person name="Saavedra J."/>
            <person name="Cermak N."/>
            <person name="Cordero O.X."/>
        </authorList>
    </citation>
    <scope>NUCLEOTIDE SEQUENCE [LARGE SCALE GENOMIC DNA]</scope>
    <source>
        <strain evidence="4 5">D2M19</strain>
    </source>
</reference>
<keyword evidence="1" id="KW-1133">Transmembrane helix</keyword>
<gene>
    <name evidence="4" type="ORF">KO508_17215</name>
</gene>
<dbReference type="Pfam" id="PF01757">
    <property type="entry name" value="Acyl_transf_3"/>
    <property type="match status" value="1"/>
</dbReference>
<keyword evidence="1" id="KW-0812">Transmembrane</keyword>
<protein>
    <submittedName>
        <fullName evidence="4">Acyltransferase</fullName>
    </submittedName>
</protein>
<feature type="transmembrane region" description="Helical" evidence="1">
    <location>
        <begin position="144"/>
        <end position="163"/>
    </location>
</feature>
<feature type="transmembrane region" description="Helical" evidence="1">
    <location>
        <begin position="175"/>
        <end position="196"/>
    </location>
</feature>
<evidence type="ECO:0000259" key="2">
    <source>
        <dbReference type="Pfam" id="PF01757"/>
    </source>
</evidence>
<evidence type="ECO:0000313" key="4">
    <source>
        <dbReference type="EMBL" id="MBU2875739.1"/>
    </source>
</evidence>
<keyword evidence="4" id="KW-0012">Acyltransferase</keyword>
<keyword evidence="5" id="KW-1185">Reference proteome</keyword>
<dbReference type="InterPro" id="IPR043968">
    <property type="entry name" value="SGNH"/>
</dbReference>
<feature type="transmembrane region" description="Helical" evidence="1">
    <location>
        <begin position="77"/>
        <end position="96"/>
    </location>
</feature>
<comment type="caution">
    <text evidence="4">The sequence shown here is derived from an EMBL/GenBank/DDBJ whole genome shotgun (WGS) entry which is preliminary data.</text>
</comment>
<feature type="transmembrane region" description="Helical" evidence="1">
    <location>
        <begin position="31"/>
        <end position="50"/>
    </location>
</feature>
<dbReference type="InterPro" id="IPR002656">
    <property type="entry name" value="Acyl_transf_3_dom"/>
</dbReference>
<evidence type="ECO:0000313" key="5">
    <source>
        <dbReference type="Proteomes" id="UP000753376"/>
    </source>
</evidence>
<proteinExistence type="predicted"/>
<dbReference type="PANTHER" id="PTHR23028:SF53">
    <property type="entry name" value="ACYL_TRANSF_3 DOMAIN-CONTAINING PROTEIN"/>
    <property type="match status" value="1"/>
</dbReference>
<feature type="transmembrane region" description="Helical" evidence="1">
    <location>
        <begin position="235"/>
        <end position="255"/>
    </location>
</feature>
<feature type="transmembrane region" description="Helical" evidence="1">
    <location>
        <begin position="202"/>
        <end position="223"/>
    </location>
</feature>
<feature type="transmembrane region" description="Helical" evidence="1">
    <location>
        <begin position="331"/>
        <end position="349"/>
    </location>
</feature>
<name>A0ABS6ADC2_9GAMM</name>
<accession>A0ABS6ADC2</accession>
<feature type="domain" description="Acyltransferase 3" evidence="2">
    <location>
        <begin position="9"/>
        <end position="342"/>
    </location>
</feature>
<keyword evidence="4" id="KW-0808">Transferase</keyword>
<organism evidence="4 5">
    <name type="scientific">Marinobacter salexigens</name>
    <dbReference type="NCBI Taxonomy" id="1925763"/>
    <lineage>
        <taxon>Bacteria</taxon>
        <taxon>Pseudomonadati</taxon>
        <taxon>Pseudomonadota</taxon>
        <taxon>Gammaproteobacteria</taxon>
        <taxon>Pseudomonadales</taxon>
        <taxon>Marinobacteraceae</taxon>
        <taxon>Marinobacter</taxon>
    </lineage>
</organism>
<evidence type="ECO:0000256" key="1">
    <source>
        <dbReference type="SAM" id="Phobius"/>
    </source>
</evidence>
<keyword evidence="1" id="KW-0472">Membrane</keyword>
<dbReference type="PANTHER" id="PTHR23028">
    <property type="entry name" value="ACETYLTRANSFERASE"/>
    <property type="match status" value="1"/>
</dbReference>
<feature type="transmembrane region" description="Helical" evidence="1">
    <location>
        <begin position="292"/>
        <end position="311"/>
    </location>
</feature>
<evidence type="ECO:0000259" key="3">
    <source>
        <dbReference type="Pfam" id="PF19040"/>
    </source>
</evidence>
<dbReference type="RefSeq" id="WP_216009499.1">
    <property type="nucleotide sequence ID" value="NZ_JAHKPV010000021.1"/>
</dbReference>
<sequence>MNKHYPYVPAIDGLRAIAVLAVMVYHLDTSWLPGGFAGVDVFFVISGYVVSRSLVGRTGESFGQFLAGFYSRRIRRIIPALVVCMLATSFFTVLFIPESWLSSTIRQVGLYAFFGLSNIALVWYQDDYFSPRAEFNPFVHTWSLGVEEQFYFIFPALIFFWFLAHNRSQARGFRVLVNCLIPALAIASLYTAYHMGQSRADWAYYMLPARFWELAAGVMLFQLQAKSRLPQLSTRSASLCLGLGLVTILAGYLWANVEAFPYPWALLPVIGTLLSLGAITGQTKSKATRTSMLSHPATIYCGKISYSLYLWHWPVYTLMRWTTGLETPLQMATAVALTFLLAGCSYHFIETPVRRARTLAKPPYRGLLAGGLAIALLWAGAWQLFEHRNDLSLSVTADTKTWQAHEYPYHALTTARSDTLHGRKMFVIGNSHTGAYSTMVSLLRQRQGIEAHLIQTGHCAIGNLLYPIQELDGCQAIIDYYLNLLNERAKPGDIVFFASLRTHRLADQWARSSPKEVLAFSQSEEAAHDLQAAYSETTPIIRALERQGVVVLFDAPKPVLQGPAYRCSDWFNANNPVCGDQLAVSEAFIRDLRQPMMESLARIKANFSNVQVWDPLPYLCSHGECSPFDSDGLPLYFDGDHISGHGNRVLYPHFEEAILSLYNNCESCSGLAANITPLFPEPIRPDERITFNKNGNGLKYKGPGWSLPEDWGVWSESDRVVLYIPVDGNASTIRIEARPFLASTLTSQRVQARINGIDAGTFALTADSTPYLALDIPETSRSKTNNTSTLKVELQLPDAISPTDLGVGADPRELGIGLNSLFVE</sequence>
<dbReference type="InterPro" id="IPR050879">
    <property type="entry name" value="Acyltransferase_3"/>
</dbReference>
<feature type="domain" description="SGNH" evidence="3">
    <location>
        <begin position="423"/>
        <end position="655"/>
    </location>
</feature>
<feature type="transmembrane region" description="Helical" evidence="1">
    <location>
        <begin position="261"/>
        <end position="280"/>
    </location>
</feature>
<dbReference type="Proteomes" id="UP000753376">
    <property type="component" value="Unassembled WGS sequence"/>
</dbReference>
<feature type="transmembrane region" description="Helical" evidence="1">
    <location>
        <begin position="6"/>
        <end position="24"/>
    </location>
</feature>
<dbReference type="Pfam" id="PF19040">
    <property type="entry name" value="SGNH"/>
    <property type="match status" value="1"/>
</dbReference>